<accession>A0ABN3L8V1</accession>
<feature type="region of interest" description="Disordered" evidence="1">
    <location>
        <begin position="1"/>
        <end position="74"/>
    </location>
</feature>
<organism evidence="2 3">
    <name type="scientific">Terrabacter carboxydivorans</name>
    <dbReference type="NCBI Taxonomy" id="619730"/>
    <lineage>
        <taxon>Bacteria</taxon>
        <taxon>Bacillati</taxon>
        <taxon>Actinomycetota</taxon>
        <taxon>Actinomycetes</taxon>
        <taxon>Micrococcales</taxon>
        <taxon>Intrasporangiaceae</taxon>
        <taxon>Terrabacter</taxon>
    </lineage>
</organism>
<comment type="caution">
    <text evidence="2">The sequence shown here is derived from an EMBL/GenBank/DDBJ whole genome shotgun (WGS) entry which is preliminary data.</text>
</comment>
<feature type="compositionally biased region" description="Low complexity" evidence="1">
    <location>
        <begin position="44"/>
        <end position="57"/>
    </location>
</feature>
<evidence type="ECO:0000313" key="3">
    <source>
        <dbReference type="Proteomes" id="UP001500730"/>
    </source>
</evidence>
<proteinExistence type="predicted"/>
<gene>
    <name evidence="2" type="ORF">GCM10009858_16840</name>
</gene>
<name>A0ABN3L8V1_9MICO</name>
<protein>
    <submittedName>
        <fullName evidence="2">Uncharacterized protein</fullName>
    </submittedName>
</protein>
<evidence type="ECO:0000313" key="2">
    <source>
        <dbReference type="EMBL" id="GAA2479860.1"/>
    </source>
</evidence>
<dbReference type="EMBL" id="BAAARE010000006">
    <property type="protein sequence ID" value="GAA2479860.1"/>
    <property type="molecule type" value="Genomic_DNA"/>
</dbReference>
<evidence type="ECO:0000256" key="1">
    <source>
        <dbReference type="SAM" id="MobiDB-lite"/>
    </source>
</evidence>
<reference evidence="2 3" key="1">
    <citation type="journal article" date="2019" name="Int. J. Syst. Evol. Microbiol.">
        <title>The Global Catalogue of Microorganisms (GCM) 10K type strain sequencing project: providing services to taxonomists for standard genome sequencing and annotation.</title>
        <authorList>
            <consortium name="The Broad Institute Genomics Platform"/>
            <consortium name="The Broad Institute Genome Sequencing Center for Infectious Disease"/>
            <person name="Wu L."/>
            <person name="Ma J."/>
        </authorList>
    </citation>
    <scope>NUCLEOTIDE SEQUENCE [LARGE SCALE GENOMIC DNA]</scope>
    <source>
        <strain evidence="2 3">JCM 16259</strain>
    </source>
</reference>
<dbReference type="Proteomes" id="UP001500730">
    <property type="component" value="Unassembled WGS sequence"/>
</dbReference>
<keyword evidence="3" id="KW-1185">Reference proteome</keyword>
<sequence length="258" mass="26527">MSDPARSQPAVPDPQQDRHVAFPDDADSGCATSAGTSLPPEAWAPRTPRASSTRSSAGIPVHTILATPPLRPERRRRGRGWAALLFVPILLFGVAHNGGGAESGTVTGECWYGTGVDQQTSPCDPGPSFAGTVEDVTSSAGHLTPLLRDTPPVARVPADATALRVEVVATPDAAGPRGDSSDILKAQIDVSAGGVPIDAREQEPPLALDIGLVDRPTDLQVSASITWGSGTIQCRVYASDTLVAVATSTATATCIPAL</sequence>